<evidence type="ECO:0000256" key="5">
    <source>
        <dbReference type="ARBA" id="ARBA00022692"/>
    </source>
</evidence>
<keyword evidence="7 8" id="KW-0472">Membrane</keyword>
<dbReference type="Pfam" id="PF07095">
    <property type="entry name" value="IgaA"/>
    <property type="match status" value="1"/>
</dbReference>
<feature type="transmembrane region" description="Helical" evidence="8">
    <location>
        <begin position="328"/>
        <end position="345"/>
    </location>
</feature>
<evidence type="ECO:0000313" key="9">
    <source>
        <dbReference type="EMBL" id="MCE2595832.1"/>
    </source>
</evidence>
<evidence type="ECO:0000256" key="8">
    <source>
        <dbReference type="SAM" id="Phobius"/>
    </source>
</evidence>
<protein>
    <submittedName>
        <fullName evidence="9">Intracellular growth attenuator family protein</fullName>
    </submittedName>
</protein>
<evidence type="ECO:0000313" key="10">
    <source>
        <dbReference type="Proteomes" id="UP001201273"/>
    </source>
</evidence>
<keyword evidence="10" id="KW-1185">Reference proteome</keyword>
<dbReference type="EMBL" id="JAIMJA010000013">
    <property type="protein sequence ID" value="MCE2595832.1"/>
    <property type="molecule type" value="Genomic_DNA"/>
</dbReference>
<comment type="similarity">
    <text evidence="2">Belongs to the IgaA family.</text>
</comment>
<name>A0ABS8WC07_9GAMM</name>
<dbReference type="RefSeq" id="WP_233053496.1">
    <property type="nucleotide sequence ID" value="NZ_JAIMJA010000013.1"/>
</dbReference>
<comment type="subcellular location">
    <subcellularLocation>
        <location evidence="1">Cell inner membrane</location>
        <topology evidence="1">Multi-pass membrane protein</topology>
    </subcellularLocation>
</comment>
<keyword evidence="3" id="KW-1003">Cell membrane</keyword>
<gene>
    <name evidence="9" type="ORF">K6Y31_13550</name>
</gene>
<evidence type="ECO:0000256" key="4">
    <source>
        <dbReference type="ARBA" id="ARBA00022519"/>
    </source>
</evidence>
<evidence type="ECO:0000256" key="3">
    <source>
        <dbReference type="ARBA" id="ARBA00022475"/>
    </source>
</evidence>
<feature type="transmembrane region" description="Helical" evidence="8">
    <location>
        <begin position="184"/>
        <end position="205"/>
    </location>
</feature>
<feature type="transmembrane region" description="Helical" evidence="8">
    <location>
        <begin position="6"/>
        <end position="23"/>
    </location>
</feature>
<feature type="transmembrane region" description="Helical" evidence="8">
    <location>
        <begin position="211"/>
        <end position="228"/>
    </location>
</feature>
<dbReference type="Proteomes" id="UP001201273">
    <property type="component" value="Unassembled WGS sequence"/>
</dbReference>
<evidence type="ECO:0000256" key="7">
    <source>
        <dbReference type="ARBA" id="ARBA00023136"/>
    </source>
</evidence>
<evidence type="ECO:0000256" key="2">
    <source>
        <dbReference type="ARBA" id="ARBA00009494"/>
    </source>
</evidence>
<sequence length="683" mass="76796">MAVLAFIVSIVIIVCSLSAHLSFSSGKRAAKAKLNSLGQNTPPKRDMTLTERSALKDKFGFEPSSTEVYEIYGEVSGSTLTNNGVEAELFFTLGGYLVNIPETARPYLQVGDNIAEVAHENDSTWLISLNEVWHVTEDVAEQQMRDLNSEKIDKAEVGQLEESDIEILGKREATPTERQQLKPYSWGIGSMITVLLIMGLFTLLFDPFSPGLAVGVGLLLLPLSYWLFRRIRGAYPTSVSITKMSGKIYGVEFNGDHIRVHFQPPQLTMASSYSYIAPAHWLEPLAEQAQNFVKFEVYPESEKLVSIGRDFSLSAEQPKPKPQFARHISMLIAVLIFFKLVWSMVDMPVFNASLAHLWHERQLVANGVSELLAQQPQVGDGVVLSGPRQCIKGEAHNWDNAGFALCQRFYLLDRALPTISSTEDSVEQTKLAFINSYNKTDLTPQLNSMIYLRLQLVMLQKGEHIAAKSDTRGLDGSYFTAMTELFTPVCDYSKHCPEMKEALIEQWQQLLAELDEPSTCFEYCWQQMVAGEHADAYLIAHKRDTYKLEQAMASVYNDIRQQLIDIDLNRPQPEPAVLVRLTTDTQAPEKIGELYDDLSRRFSIKALTTYREYLNAASHFSGLEGIIIAIETTEQGQVLVLETDLTKQDLMQQWLILGLLVVLLGLALMHIARIVWLKAFQPE</sequence>
<keyword evidence="5 8" id="KW-0812">Transmembrane</keyword>
<feature type="transmembrane region" description="Helical" evidence="8">
    <location>
        <begin position="654"/>
        <end position="676"/>
    </location>
</feature>
<evidence type="ECO:0000256" key="6">
    <source>
        <dbReference type="ARBA" id="ARBA00022989"/>
    </source>
</evidence>
<dbReference type="InterPro" id="IPR010771">
    <property type="entry name" value="IgaA"/>
</dbReference>
<evidence type="ECO:0000256" key="1">
    <source>
        <dbReference type="ARBA" id="ARBA00004429"/>
    </source>
</evidence>
<keyword evidence="4" id="KW-0997">Cell inner membrane</keyword>
<reference evidence="9 10" key="1">
    <citation type="journal article" date="2022" name="Environ. Microbiol. Rep.">
        <title>Eco-phylogenetic analyses reveal divergent evolution of vitamin B12 metabolism in the marine bacterial family 'Psychromonadaceae'.</title>
        <authorList>
            <person name="Jin X."/>
            <person name="Yang Y."/>
            <person name="Cao H."/>
            <person name="Gao B."/>
            <person name="Zhao Z."/>
        </authorList>
    </citation>
    <scope>NUCLEOTIDE SEQUENCE [LARGE SCALE GENOMIC DNA]</scope>
    <source>
        <strain evidence="9 10">MKS20</strain>
    </source>
</reference>
<accession>A0ABS8WC07</accession>
<keyword evidence="6 8" id="KW-1133">Transmembrane helix</keyword>
<comment type="caution">
    <text evidence="9">The sequence shown here is derived from an EMBL/GenBank/DDBJ whole genome shotgun (WGS) entry which is preliminary data.</text>
</comment>
<organism evidence="9 10">
    <name type="scientific">Motilimonas cestriensis</name>
    <dbReference type="NCBI Taxonomy" id="2742685"/>
    <lineage>
        <taxon>Bacteria</taxon>
        <taxon>Pseudomonadati</taxon>
        <taxon>Pseudomonadota</taxon>
        <taxon>Gammaproteobacteria</taxon>
        <taxon>Alteromonadales</taxon>
        <taxon>Alteromonadales genera incertae sedis</taxon>
        <taxon>Motilimonas</taxon>
    </lineage>
</organism>
<proteinExistence type="inferred from homology"/>